<evidence type="ECO:0000313" key="2">
    <source>
        <dbReference type="Proteomes" id="UP000095287"/>
    </source>
</evidence>
<keyword evidence="2" id="KW-1185">Reference proteome</keyword>
<protein>
    <submittedName>
        <fullName evidence="3">ShKT domain-containing protein</fullName>
    </submittedName>
</protein>
<dbReference type="Proteomes" id="UP000095287">
    <property type="component" value="Unplaced"/>
</dbReference>
<evidence type="ECO:0000313" key="3">
    <source>
        <dbReference type="WBParaSite" id="L893_g16562.t1"/>
    </source>
</evidence>
<reference evidence="3" key="1">
    <citation type="submission" date="2016-11" db="UniProtKB">
        <authorList>
            <consortium name="WormBaseParasite"/>
        </authorList>
    </citation>
    <scope>IDENTIFICATION</scope>
</reference>
<dbReference type="WBParaSite" id="L893_g16562.t1">
    <property type="protein sequence ID" value="L893_g16562.t1"/>
    <property type="gene ID" value="L893_g16562"/>
</dbReference>
<organism evidence="2 3">
    <name type="scientific">Steinernema glaseri</name>
    <dbReference type="NCBI Taxonomy" id="37863"/>
    <lineage>
        <taxon>Eukaryota</taxon>
        <taxon>Metazoa</taxon>
        <taxon>Ecdysozoa</taxon>
        <taxon>Nematoda</taxon>
        <taxon>Chromadorea</taxon>
        <taxon>Rhabditida</taxon>
        <taxon>Tylenchina</taxon>
        <taxon>Panagrolaimomorpha</taxon>
        <taxon>Strongyloidoidea</taxon>
        <taxon>Steinernematidae</taxon>
        <taxon>Steinernema</taxon>
    </lineage>
</organism>
<sequence length="165" mass="19544">MIGWVPLILLISTTIANEEVDRSKRFIASYHHVGKECPKICYNHLVHTVAPVDITGLIEVRIARKRRGRFRRHYSSDLEAFQHTCWAYRQYTSKCLTSCRLSPGKAWFQDVFFNILDNYCLTYYDHVLSNWKCFQRIKKFYSICEKECDQSCEFSKTMRVHADSI</sequence>
<evidence type="ECO:0000256" key="1">
    <source>
        <dbReference type="SAM" id="SignalP"/>
    </source>
</evidence>
<proteinExistence type="predicted"/>
<feature type="signal peptide" evidence="1">
    <location>
        <begin position="1"/>
        <end position="16"/>
    </location>
</feature>
<dbReference type="AlphaFoldDB" id="A0A1I7YIV2"/>
<name>A0A1I7YIV2_9BILA</name>
<keyword evidence="1" id="KW-0732">Signal</keyword>
<feature type="chain" id="PRO_5009312289" evidence="1">
    <location>
        <begin position="17"/>
        <end position="165"/>
    </location>
</feature>
<accession>A0A1I7YIV2</accession>